<feature type="region of interest" description="Disordered" evidence="1">
    <location>
        <begin position="194"/>
        <end position="282"/>
    </location>
</feature>
<evidence type="ECO:0000313" key="4">
    <source>
        <dbReference type="EMBL" id="AVL99976.1"/>
    </source>
</evidence>
<feature type="compositionally biased region" description="Low complexity" evidence="1">
    <location>
        <begin position="228"/>
        <end position="244"/>
    </location>
</feature>
<evidence type="ECO:0000313" key="5">
    <source>
        <dbReference type="Proteomes" id="UP000239814"/>
    </source>
</evidence>
<feature type="domain" description="Anti-sigma-D factor RsdA sigma factor binding region" evidence="3">
    <location>
        <begin position="20"/>
        <end position="65"/>
    </location>
</feature>
<dbReference type="Gene3D" id="6.10.250.1300">
    <property type="match status" value="1"/>
</dbReference>
<keyword evidence="2" id="KW-1133">Transmembrane helix</keyword>
<feature type="compositionally biased region" description="Low complexity" evidence="1">
    <location>
        <begin position="252"/>
        <end position="269"/>
    </location>
</feature>
<feature type="transmembrane region" description="Helical" evidence="2">
    <location>
        <begin position="97"/>
        <end position="115"/>
    </location>
</feature>
<dbReference type="Proteomes" id="UP000239814">
    <property type="component" value="Chromosome"/>
</dbReference>
<keyword evidence="5" id="KW-1185">Reference proteome</keyword>
<dbReference type="RefSeq" id="WP_105941708.1">
    <property type="nucleotide sequence ID" value="NZ_CP027433.1"/>
</dbReference>
<evidence type="ECO:0000256" key="2">
    <source>
        <dbReference type="SAM" id="Phobius"/>
    </source>
</evidence>
<sequence length="282" mass="29411">MTDDQIRAAGGPNDDTVSVDLNAVRHDDEFLDALIVGSALPLSDAAERELGGLLFAWRTESLAAPAPVQPTLADVEKAIAAQETTAKRRAATRHLRLISGAAAITAVAAAGLLVLSENSQPGDPLWNVKKVVFAEEATQTQATVDVQNNLERAEEALAAGDTGKAVELVDRAERDLRPVSDPATRERMQQWIKRLRDDDGQPDDPLSAARSSDAASLPTDVTSDSEAPTSVTVTVTPSGPSSQPSSPPPSSSTPSSPSSSVPQSSGSPSRPASEQVSPVPSR</sequence>
<name>A0A2S0KE64_9ACTN</name>
<dbReference type="InterPro" id="IPR031928">
    <property type="entry name" value="RsdA_SigD-bd"/>
</dbReference>
<organism evidence="4 5">
    <name type="scientific">Gordonia iterans</name>
    <dbReference type="NCBI Taxonomy" id="1004901"/>
    <lineage>
        <taxon>Bacteria</taxon>
        <taxon>Bacillati</taxon>
        <taxon>Actinomycetota</taxon>
        <taxon>Actinomycetes</taxon>
        <taxon>Mycobacteriales</taxon>
        <taxon>Gordoniaceae</taxon>
        <taxon>Gordonia</taxon>
    </lineage>
</organism>
<dbReference type="OrthoDB" id="5191711at2"/>
<keyword evidence="2" id="KW-0812">Transmembrane</keyword>
<gene>
    <name evidence="4" type="ORF">C6V83_06530</name>
</gene>
<accession>A0A2S0KE64</accession>
<dbReference type="KEGG" id="git:C6V83_06530"/>
<evidence type="ECO:0000256" key="1">
    <source>
        <dbReference type="SAM" id="MobiDB-lite"/>
    </source>
</evidence>
<reference evidence="4 5" key="1">
    <citation type="submission" date="2018-03" db="EMBL/GenBank/DDBJ databases">
        <title>Characteristics and genome of n-alkane degrading marine bacteria Gordonia iterans isolated from crude oil contaminated in Tae-an, South Korea.</title>
        <authorList>
            <person name="Lee S.-S."/>
            <person name="Kim H."/>
        </authorList>
    </citation>
    <scope>NUCLEOTIDE SEQUENCE [LARGE SCALE GENOMIC DNA]</scope>
    <source>
        <strain evidence="4 5">Co17</strain>
    </source>
</reference>
<dbReference type="EMBL" id="CP027433">
    <property type="protein sequence ID" value="AVL99976.1"/>
    <property type="molecule type" value="Genomic_DNA"/>
</dbReference>
<protein>
    <recommendedName>
        <fullName evidence="3">Anti-sigma-D factor RsdA sigma factor binding region domain-containing protein</fullName>
    </recommendedName>
</protein>
<feature type="compositionally biased region" description="Low complexity" evidence="1">
    <location>
        <begin position="203"/>
        <end position="218"/>
    </location>
</feature>
<evidence type="ECO:0000259" key="3">
    <source>
        <dbReference type="Pfam" id="PF16751"/>
    </source>
</evidence>
<keyword evidence="2" id="KW-0472">Membrane</keyword>
<dbReference type="AlphaFoldDB" id="A0A2S0KE64"/>
<dbReference type="Pfam" id="PF16751">
    <property type="entry name" value="RsdA_SigD_bd"/>
    <property type="match status" value="1"/>
</dbReference>
<feature type="compositionally biased region" description="Polar residues" evidence="1">
    <location>
        <begin position="270"/>
        <end position="282"/>
    </location>
</feature>
<proteinExistence type="predicted"/>